<dbReference type="KEGG" id="spir:CWM47_01030"/>
<evidence type="ECO:0008006" key="3">
    <source>
        <dbReference type="Google" id="ProtNLM"/>
    </source>
</evidence>
<dbReference type="RefSeq" id="WP_100985950.1">
    <property type="nucleotide sequence ID" value="NZ_CP025096.1"/>
</dbReference>
<proteinExistence type="predicted"/>
<gene>
    <name evidence="1" type="ORF">CWM47_01030</name>
</gene>
<evidence type="ECO:0000313" key="1">
    <source>
        <dbReference type="EMBL" id="AUD00524.1"/>
    </source>
</evidence>
<reference evidence="1 2" key="1">
    <citation type="submission" date="2017-11" db="EMBL/GenBank/DDBJ databases">
        <title>Taxonomic description and genome sequences of Spirosoma HA7 sp. nov., isolated from pollen microhabitat of Corylus avellana.</title>
        <authorList>
            <person name="Ambika Manirajan B."/>
            <person name="Suarez C."/>
            <person name="Ratering S."/>
            <person name="Geissler-Plaum R."/>
            <person name="Cardinale M."/>
            <person name="Sylvia S."/>
        </authorList>
    </citation>
    <scope>NUCLEOTIDE SEQUENCE [LARGE SCALE GENOMIC DNA]</scope>
    <source>
        <strain evidence="1 2">HA7</strain>
    </source>
</reference>
<organism evidence="1 2">
    <name type="scientific">Spirosoma pollinicola</name>
    <dbReference type="NCBI Taxonomy" id="2057025"/>
    <lineage>
        <taxon>Bacteria</taxon>
        <taxon>Pseudomonadati</taxon>
        <taxon>Bacteroidota</taxon>
        <taxon>Cytophagia</taxon>
        <taxon>Cytophagales</taxon>
        <taxon>Cytophagaceae</taxon>
        <taxon>Spirosoma</taxon>
    </lineage>
</organism>
<dbReference type="InterPro" id="IPR021388">
    <property type="entry name" value="DUF3024"/>
</dbReference>
<accession>A0A2K8YSG8</accession>
<name>A0A2K8YSG8_9BACT</name>
<dbReference type="Proteomes" id="UP000232883">
    <property type="component" value="Chromosome"/>
</dbReference>
<dbReference type="EMBL" id="CP025096">
    <property type="protein sequence ID" value="AUD00524.1"/>
    <property type="molecule type" value="Genomic_DNA"/>
</dbReference>
<dbReference type="OrthoDB" id="1362002at2"/>
<dbReference type="Pfam" id="PF11225">
    <property type="entry name" value="DUF3024"/>
    <property type="match status" value="1"/>
</dbReference>
<dbReference type="AlphaFoldDB" id="A0A2K8YSG8"/>
<protein>
    <recommendedName>
        <fullName evidence="3">DUF3024 domain-containing protein</fullName>
    </recommendedName>
</protein>
<evidence type="ECO:0000313" key="2">
    <source>
        <dbReference type="Proteomes" id="UP000232883"/>
    </source>
</evidence>
<keyword evidence="2" id="KW-1185">Reference proteome</keyword>
<sequence>MSLDILLTLDTIEVLENYIDKVRPIEELRDQVDVAYKIENQSIIIYEIRPRFNQPDQTFESAIAKATFVKATDCWKVFWQRADLKWHTYKPKPIVKTIKEFVTLVEKDEHYCFWG</sequence>